<evidence type="ECO:0000256" key="5">
    <source>
        <dbReference type="ARBA" id="ARBA00023004"/>
    </source>
</evidence>
<comment type="similarity">
    <text evidence="6">Belongs to the truncated hemoglobin family. Group II subfamily.</text>
</comment>
<protein>
    <submittedName>
        <fullName evidence="7">Uncharacterized protein</fullName>
    </submittedName>
</protein>
<evidence type="ECO:0000256" key="4">
    <source>
        <dbReference type="ARBA" id="ARBA00022723"/>
    </source>
</evidence>
<organism evidence="7 8">
    <name type="scientific">Platanthera guangdongensis</name>
    <dbReference type="NCBI Taxonomy" id="2320717"/>
    <lineage>
        <taxon>Eukaryota</taxon>
        <taxon>Viridiplantae</taxon>
        <taxon>Streptophyta</taxon>
        <taxon>Embryophyta</taxon>
        <taxon>Tracheophyta</taxon>
        <taxon>Spermatophyta</taxon>
        <taxon>Magnoliopsida</taxon>
        <taxon>Liliopsida</taxon>
        <taxon>Asparagales</taxon>
        <taxon>Orchidaceae</taxon>
        <taxon>Orchidoideae</taxon>
        <taxon>Orchideae</taxon>
        <taxon>Orchidinae</taxon>
        <taxon>Platanthera</taxon>
    </lineage>
</organism>
<dbReference type="PANTHER" id="PTHR47366">
    <property type="entry name" value="TWO-ON-TWO HEMOGLOBIN-3"/>
    <property type="match status" value="1"/>
</dbReference>
<dbReference type="InterPro" id="IPR001486">
    <property type="entry name" value="Hemoglobin_trunc"/>
</dbReference>
<reference evidence="7 8" key="1">
    <citation type="journal article" date="2022" name="Nat. Plants">
        <title>Genomes of leafy and leafless Platanthera orchids illuminate the evolution of mycoheterotrophy.</title>
        <authorList>
            <person name="Li M.H."/>
            <person name="Liu K.W."/>
            <person name="Li Z."/>
            <person name="Lu H.C."/>
            <person name="Ye Q.L."/>
            <person name="Zhang D."/>
            <person name="Wang J.Y."/>
            <person name="Li Y.F."/>
            <person name="Zhong Z.M."/>
            <person name="Liu X."/>
            <person name="Yu X."/>
            <person name="Liu D.K."/>
            <person name="Tu X.D."/>
            <person name="Liu B."/>
            <person name="Hao Y."/>
            <person name="Liao X.Y."/>
            <person name="Jiang Y.T."/>
            <person name="Sun W.H."/>
            <person name="Chen J."/>
            <person name="Chen Y.Q."/>
            <person name="Ai Y."/>
            <person name="Zhai J.W."/>
            <person name="Wu S.S."/>
            <person name="Zhou Z."/>
            <person name="Hsiao Y.Y."/>
            <person name="Wu W.L."/>
            <person name="Chen Y.Y."/>
            <person name="Lin Y.F."/>
            <person name="Hsu J.L."/>
            <person name="Li C.Y."/>
            <person name="Wang Z.W."/>
            <person name="Zhao X."/>
            <person name="Zhong W.Y."/>
            <person name="Ma X.K."/>
            <person name="Ma L."/>
            <person name="Huang J."/>
            <person name="Chen G.Z."/>
            <person name="Huang M.Z."/>
            <person name="Huang L."/>
            <person name="Peng D.H."/>
            <person name="Luo Y.B."/>
            <person name="Zou S.Q."/>
            <person name="Chen S.P."/>
            <person name="Lan S."/>
            <person name="Tsai W.C."/>
            <person name="Van de Peer Y."/>
            <person name="Liu Z.J."/>
        </authorList>
    </citation>
    <scope>NUCLEOTIDE SEQUENCE [LARGE SCALE GENOMIC DNA]</scope>
    <source>
        <strain evidence="7">Lor288</strain>
    </source>
</reference>
<name>A0ABR2N2T3_9ASPA</name>
<dbReference type="InterPro" id="IPR009050">
    <property type="entry name" value="Globin-like_sf"/>
</dbReference>
<dbReference type="InterPro" id="IPR012292">
    <property type="entry name" value="Globin/Proto"/>
</dbReference>
<evidence type="ECO:0000313" key="7">
    <source>
        <dbReference type="EMBL" id="KAK8970070.1"/>
    </source>
</evidence>
<gene>
    <name evidence="7" type="ORF">KSP40_PGU007641</name>
</gene>
<accession>A0ABR2N2T3</accession>
<sequence length="130" mass="15335">MQSLQEKASEWSGVVARDAFAIDETNIFEALGSDLQPFVDLSTNFYNRYLRSLCPFCLFRPFTVLRDGFIRVFDDEEWFRSIFAGSRKEDAIQNQYEFFVQRMGGPPLYSQRKDDYNLRDITKLFQSLQN</sequence>
<keyword evidence="5" id="KW-0408">Iron</keyword>
<dbReference type="SUPFAM" id="SSF46458">
    <property type="entry name" value="Globin-like"/>
    <property type="match status" value="1"/>
</dbReference>
<evidence type="ECO:0000256" key="2">
    <source>
        <dbReference type="ARBA" id="ARBA00022617"/>
    </source>
</evidence>
<keyword evidence="2" id="KW-0349">Heme</keyword>
<keyword evidence="3" id="KW-0561">Oxygen transport</keyword>
<dbReference type="Gene3D" id="1.10.490.10">
    <property type="entry name" value="Globins"/>
    <property type="match status" value="2"/>
</dbReference>
<dbReference type="Proteomes" id="UP001412067">
    <property type="component" value="Unassembled WGS sequence"/>
</dbReference>
<dbReference type="EMBL" id="JBBWWR010000002">
    <property type="protein sequence ID" value="KAK8970070.1"/>
    <property type="molecule type" value="Genomic_DNA"/>
</dbReference>
<keyword evidence="4" id="KW-0479">Metal-binding</keyword>
<comment type="caution">
    <text evidence="7">The sequence shown here is derived from an EMBL/GenBank/DDBJ whole genome shotgun (WGS) entry which is preliminary data.</text>
</comment>
<evidence type="ECO:0000313" key="8">
    <source>
        <dbReference type="Proteomes" id="UP001412067"/>
    </source>
</evidence>
<dbReference type="Pfam" id="PF01152">
    <property type="entry name" value="Bac_globin"/>
    <property type="match status" value="1"/>
</dbReference>
<dbReference type="PANTHER" id="PTHR47366:SF1">
    <property type="entry name" value="TWO-ON-TWO HEMOGLOBIN-3"/>
    <property type="match status" value="1"/>
</dbReference>
<evidence type="ECO:0000256" key="3">
    <source>
        <dbReference type="ARBA" id="ARBA00022621"/>
    </source>
</evidence>
<dbReference type="InterPro" id="IPR044203">
    <property type="entry name" value="GlbO/GLB3-like"/>
</dbReference>
<keyword evidence="1" id="KW-0813">Transport</keyword>
<evidence type="ECO:0000256" key="1">
    <source>
        <dbReference type="ARBA" id="ARBA00022448"/>
    </source>
</evidence>
<proteinExistence type="inferred from homology"/>
<evidence type="ECO:0000256" key="6">
    <source>
        <dbReference type="ARBA" id="ARBA00034496"/>
    </source>
</evidence>
<keyword evidence="8" id="KW-1185">Reference proteome</keyword>